<comment type="caution">
    <text evidence="7">The sequence shown here is derived from an EMBL/GenBank/DDBJ whole genome shotgun (WGS) entry which is preliminary data.</text>
</comment>
<evidence type="ECO:0000313" key="7">
    <source>
        <dbReference type="EMBL" id="TCO32726.1"/>
    </source>
</evidence>
<feature type="DNA-binding region" description="OmpR/PhoB-type" evidence="5">
    <location>
        <begin position="1"/>
        <end position="90"/>
    </location>
</feature>
<name>A0A4R2HPD2_9ACTN</name>
<sequence length="230" mass="25798">MRFEVLGPVRVAQNGEVLGPISELRRRLLAVLLVRAGRPVPTDVLAEALWGPAAPRRTGNSMQIHVHRLRQILDSPDRLILVSGGYLLKVDPDELDADMFSRLHAEARRTAEAGDLELAIAQFREALALWRDAPYADIDETEVVAPEAKRLSESRLVAYEELFDAELARGRAREIVPELTELVAEYPSRERFIGQQMLALYRSGRRTRAEVAYRAARQRLRSRIAGGTGP</sequence>
<dbReference type="InterPro" id="IPR001867">
    <property type="entry name" value="OmpR/PhoB-type_DNA-bd"/>
</dbReference>
<keyword evidence="4" id="KW-0804">Transcription</keyword>
<dbReference type="SMART" id="SM01043">
    <property type="entry name" value="BTAD"/>
    <property type="match status" value="1"/>
</dbReference>
<dbReference type="InterPro" id="IPR036388">
    <property type="entry name" value="WH-like_DNA-bd_sf"/>
</dbReference>
<feature type="domain" description="OmpR/PhoB-type" evidence="6">
    <location>
        <begin position="1"/>
        <end position="90"/>
    </location>
</feature>
<evidence type="ECO:0000259" key="6">
    <source>
        <dbReference type="PROSITE" id="PS51755"/>
    </source>
</evidence>
<protein>
    <submittedName>
        <fullName evidence="7">DNA-binding SARP family transcriptional activator</fullName>
    </submittedName>
</protein>
<dbReference type="GO" id="GO:0003677">
    <property type="term" value="F:DNA binding"/>
    <property type="evidence" value="ECO:0007669"/>
    <property type="project" value="UniProtKB-UniRule"/>
</dbReference>
<keyword evidence="2" id="KW-0805">Transcription regulation</keyword>
<dbReference type="Pfam" id="PF03704">
    <property type="entry name" value="BTAD"/>
    <property type="match status" value="1"/>
</dbReference>
<dbReference type="PROSITE" id="PS51755">
    <property type="entry name" value="OMPR_PHOB"/>
    <property type="match status" value="1"/>
</dbReference>
<dbReference type="InterPro" id="IPR016032">
    <property type="entry name" value="Sig_transdc_resp-reg_C-effctor"/>
</dbReference>
<dbReference type="InterPro" id="IPR005158">
    <property type="entry name" value="BTAD"/>
</dbReference>
<evidence type="ECO:0000256" key="2">
    <source>
        <dbReference type="ARBA" id="ARBA00023015"/>
    </source>
</evidence>
<keyword evidence="8" id="KW-1185">Reference proteome</keyword>
<dbReference type="Proteomes" id="UP000294508">
    <property type="component" value="Unassembled WGS sequence"/>
</dbReference>
<dbReference type="AlphaFoldDB" id="A0A4R2HPD2"/>
<evidence type="ECO:0000256" key="1">
    <source>
        <dbReference type="ARBA" id="ARBA00005820"/>
    </source>
</evidence>
<dbReference type="Gene3D" id="1.25.40.10">
    <property type="entry name" value="Tetratricopeptide repeat domain"/>
    <property type="match status" value="1"/>
</dbReference>
<evidence type="ECO:0000256" key="5">
    <source>
        <dbReference type="PROSITE-ProRule" id="PRU01091"/>
    </source>
</evidence>
<evidence type="ECO:0000256" key="4">
    <source>
        <dbReference type="ARBA" id="ARBA00023163"/>
    </source>
</evidence>
<dbReference type="SUPFAM" id="SSF48452">
    <property type="entry name" value="TPR-like"/>
    <property type="match status" value="1"/>
</dbReference>
<dbReference type="Pfam" id="PF00486">
    <property type="entry name" value="Trans_reg_C"/>
    <property type="match status" value="1"/>
</dbReference>
<accession>A0A4R2HPD2</accession>
<dbReference type="PANTHER" id="PTHR35807">
    <property type="entry name" value="TRANSCRIPTIONAL REGULATOR REDD-RELATED"/>
    <property type="match status" value="1"/>
</dbReference>
<dbReference type="SMART" id="SM00862">
    <property type="entry name" value="Trans_reg_C"/>
    <property type="match status" value="1"/>
</dbReference>
<dbReference type="CDD" id="cd15831">
    <property type="entry name" value="BTAD"/>
    <property type="match status" value="1"/>
</dbReference>
<organism evidence="7 8">
    <name type="scientific">Kribbella steppae</name>
    <dbReference type="NCBI Taxonomy" id="2512223"/>
    <lineage>
        <taxon>Bacteria</taxon>
        <taxon>Bacillati</taxon>
        <taxon>Actinomycetota</taxon>
        <taxon>Actinomycetes</taxon>
        <taxon>Propionibacteriales</taxon>
        <taxon>Kribbellaceae</taxon>
        <taxon>Kribbella</taxon>
    </lineage>
</organism>
<dbReference type="InterPro" id="IPR011990">
    <property type="entry name" value="TPR-like_helical_dom_sf"/>
</dbReference>
<dbReference type="InterPro" id="IPR051677">
    <property type="entry name" value="AfsR-DnrI-RedD_regulator"/>
</dbReference>
<dbReference type="EMBL" id="SLWN01000004">
    <property type="protein sequence ID" value="TCO32726.1"/>
    <property type="molecule type" value="Genomic_DNA"/>
</dbReference>
<keyword evidence="3 5" id="KW-0238">DNA-binding</keyword>
<dbReference type="Gene3D" id="1.10.10.10">
    <property type="entry name" value="Winged helix-like DNA-binding domain superfamily/Winged helix DNA-binding domain"/>
    <property type="match status" value="1"/>
</dbReference>
<reference evidence="7 8" key="1">
    <citation type="journal article" date="2015" name="Stand. Genomic Sci.">
        <title>Genomic Encyclopedia of Bacterial and Archaeal Type Strains, Phase III: the genomes of soil and plant-associated and newly described type strains.</title>
        <authorList>
            <person name="Whitman W.B."/>
            <person name="Woyke T."/>
            <person name="Klenk H.P."/>
            <person name="Zhou Y."/>
            <person name="Lilburn T.G."/>
            <person name="Beck B.J."/>
            <person name="De Vos P."/>
            <person name="Vandamme P."/>
            <person name="Eisen J.A."/>
            <person name="Garrity G."/>
            <person name="Hugenholtz P."/>
            <person name="Kyrpides N.C."/>
        </authorList>
    </citation>
    <scope>NUCLEOTIDE SEQUENCE [LARGE SCALE GENOMIC DNA]</scope>
    <source>
        <strain evidence="7 8">VKM Ac-2572</strain>
    </source>
</reference>
<proteinExistence type="inferred from homology"/>
<dbReference type="SUPFAM" id="SSF46894">
    <property type="entry name" value="C-terminal effector domain of the bipartite response regulators"/>
    <property type="match status" value="1"/>
</dbReference>
<evidence type="ECO:0000313" key="8">
    <source>
        <dbReference type="Proteomes" id="UP000294508"/>
    </source>
</evidence>
<dbReference type="PANTHER" id="PTHR35807:SF1">
    <property type="entry name" value="TRANSCRIPTIONAL REGULATOR REDD"/>
    <property type="match status" value="1"/>
</dbReference>
<gene>
    <name evidence="7" type="ORF">EV652_104332</name>
</gene>
<dbReference type="GO" id="GO:0000160">
    <property type="term" value="P:phosphorelay signal transduction system"/>
    <property type="evidence" value="ECO:0007669"/>
    <property type="project" value="InterPro"/>
</dbReference>
<dbReference type="GO" id="GO:0006355">
    <property type="term" value="P:regulation of DNA-templated transcription"/>
    <property type="evidence" value="ECO:0007669"/>
    <property type="project" value="InterPro"/>
</dbReference>
<comment type="similarity">
    <text evidence="1">Belongs to the AfsR/DnrI/RedD regulatory family.</text>
</comment>
<evidence type="ECO:0000256" key="3">
    <source>
        <dbReference type="ARBA" id="ARBA00023125"/>
    </source>
</evidence>